<proteinExistence type="predicted"/>
<dbReference type="PROSITE" id="PS50102">
    <property type="entry name" value="RRM"/>
    <property type="match status" value="1"/>
</dbReference>
<feature type="compositionally biased region" description="Low complexity" evidence="2">
    <location>
        <begin position="7"/>
        <end position="26"/>
    </location>
</feature>
<dbReference type="Gene3D" id="3.30.70.330">
    <property type="match status" value="1"/>
</dbReference>
<feature type="region of interest" description="Disordered" evidence="2">
    <location>
        <begin position="106"/>
        <end position="138"/>
    </location>
</feature>
<dbReference type="GO" id="GO:0003723">
    <property type="term" value="F:RNA binding"/>
    <property type="evidence" value="ECO:0007669"/>
    <property type="project" value="UniProtKB-UniRule"/>
</dbReference>
<evidence type="ECO:0000313" key="5">
    <source>
        <dbReference type="EMBL" id="KAL3811563.1"/>
    </source>
</evidence>
<dbReference type="Proteomes" id="UP001530377">
    <property type="component" value="Unassembled WGS sequence"/>
</dbReference>
<keyword evidence="3" id="KW-1133">Transmembrane helix</keyword>
<dbReference type="SUPFAM" id="SSF54928">
    <property type="entry name" value="RNA-binding domain, RBD"/>
    <property type="match status" value="1"/>
</dbReference>
<feature type="region of interest" description="Disordered" evidence="2">
    <location>
        <begin position="525"/>
        <end position="555"/>
    </location>
</feature>
<evidence type="ECO:0000256" key="1">
    <source>
        <dbReference type="PROSITE-ProRule" id="PRU00176"/>
    </source>
</evidence>
<keyword evidence="3" id="KW-0472">Membrane</keyword>
<keyword evidence="1" id="KW-0694">RNA-binding</keyword>
<feature type="region of interest" description="Disordered" evidence="2">
    <location>
        <begin position="371"/>
        <end position="405"/>
    </location>
</feature>
<evidence type="ECO:0000256" key="2">
    <source>
        <dbReference type="SAM" id="MobiDB-lite"/>
    </source>
</evidence>
<gene>
    <name evidence="5" type="ORF">ACHAXA_009692</name>
</gene>
<dbReference type="InterPro" id="IPR035979">
    <property type="entry name" value="RBD_domain_sf"/>
</dbReference>
<keyword evidence="6" id="KW-1185">Reference proteome</keyword>
<dbReference type="AlphaFoldDB" id="A0ABD3REX4"/>
<evidence type="ECO:0000259" key="4">
    <source>
        <dbReference type="PROSITE" id="PS50102"/>
    </source>
</evidence>
<comment type="caution">
    <text evidence="5">The sequence shown here is derived from an EMBL/GenBank/DDBJ whole genome shotgun (WGS) entry which is preliminary data.</text>
</comment>
<evidence type="ECO:0000313" key="6">
    <source>
        <dbReference type="Proteomes" id="UP001530377"/>
    </source>
</evidence>
<keyword evidence="3" id="KW-0812">Transmembrane</keyword>
<feature type="region of interest" description="Disordered" evidence="2">
    <location>
        <begin position="1"/>
        <end position="28"/>
    </location>
</feature>
<dbReference type="InterPro" id="IPR000504">
    <property type="entry name" value="RRM_dom"/>
</dbReference>
<protein>
    <recommendedName>
        <fullName evidence="4">RRM domain-containing protein</fullName>
    </recommendedName>
</protein>
<dbReference type="EMBL" id="JALLPB020000253">
    <property type="protein sequence ID" value="KAL3811563.1"/>
    <property type="molecule type" value="Genomic_DNA"/>
</dbReference>
<sequence>MKPSAPPTATSSSSTPIPTPSHTDSPAPSMVELEIYSRQYFQYFEIKPNGTILNEVERSKFILLYESYTADFGYKVEDGGGIRTICTIVKQELGSTAVVGTTSPYPPTPYSTAPSNPSVSPTAGRGVPRKTTMEEDDVDGRGGVDGIIAVGRSRPAGRELQLAKRPMLTIRFNMEYSTLLGKFNITDYNRMFKNYIGIGRELDMVREDLNAMGIPQIVKVMPLKLLSDARTGSPNVMIPTTTSPTKTPSILPTVSAVPTTNSSISPYPSPRPTRRHINPIGNTIDDVEINMSFMIGVTVGVTSLIFVVVVTIMHIRYQRRLKENMAMTRTSAFAPVEGDCRIEAGRSHGSDDAAPAVFGSNAGSAVVDLTSKNDVRRTDNDDDDRGLNDELIPQFDQNKPTSQTENAIESILHYGRGIDAEDEYRRLSAGQSNFMTHNNLTLQQRRQQEEEIGNNSNIGTSQVCSSSSSIEGPLRSDISRVVGMEAVDVVSSVNNNSYANPSSIQFRDEVDTIMPMDNYTDTMIHRHQQRHSKASSGDVDGEGGRGGGGGRAPLDHERMLINDASFSSSNSDDDNEDLLATSCNHEGNKYDAYDSNPYLLDGSMDEFDNYKNQDLETLRDAIERSVDGVDGMVSLAVAHAYTSDHLKIDTILEWFGGEQDDGRIEASCLCDTYDWLKINEMSTLDLVNEYFQELLNRIVITVMLRIIPPLKGSNVVHSCATILGLELLQKPPEKTIIITGMRKTNTLEQGFKFLVKAFNKFGDIEDAAISPKNHGFGIIRFARPESVELALEEYKQSEIDIQDVSVSVKTLKSERTAFP</sequence>
<accession>A0ABD3REX4</accession>
<feature type="compositionally biased region" description="Polar residues" evidence="2">
    <location>
        <begin position="395"/>
        <end position="405"/>
    </location>
</feature>
<reference evidence="5 6" key="1">
    <citation type="submission" date="2024-10" db="EMBL/GenBank/DDBJ databases">
        <title>Updated reference genomes for cyclostephanoid diatoms.</title>
        <authorList>
            <person name="Roberts W.R."/>
            <person name="Alverson A.J."/>
        </authorList>
    </citation>
    <scope>NUCLEOTIDE SEQUENCE [LARGE SCALE GENOMIC DNA]</scope>
    <source>
        <strain evidence="5 6">AJA228-03</strain>
    </source>
</reference>
<dbReference type="SMART" id="SM00360">
    <property type="entry name" value="RRM"/>
    <property type="match status" value="1"/>
</dbReference>
<feature type="domain" description="RRM" evidence="4">
    <location>
        <begin position="734"/>
        <end position="813"/>
    </location>
</feature>
<dbReference type="Pfam" id="PF00076">
    <property type="entry name" value="RRM_1"/>
    <property type="match status" value="1"/>
</dbReference>
<feature type="transmembrane region" description="Helical" evidence="3">
    <location>
        <begin position="293"/>
        <end position="315"/>
    </location>
</feature>
<name>A0ABD3REX4_9STRA</name>
<organism evidence="5 6">
    <name type="scientific">Cyclostephanos tholiformis</name>
    <dbReference type="NCBI Taxonomy" id="382380"/>
    <lineage>
        <taxon>Eukaryota</taxon>
        <taxon>Sar</taxon>
        <taxon>Stramenopiles</taxon>
        <taxon>Ochrophyta</taxon>
        <taxon>Bacillariophyta</taxon>
        <taxon>Coscinodiscophyceae</taxon>
        <taxon>Thalassiosirophycidae</taxon>
        <taxon>Stephanodiscales</taxon>
        <taxon>Stephanodiscaceae</taxon>
        <taxon>Cyclostephanos</taxon>
    </lineage>
</organism>
<evidence type="ECO:0000256" key="3">
    <source>
        <dbReference type="SAM" id="Phobius"/>
    </source>
</evidence>
<dbReference type="InterPro" id="IPR012677">
    <property type="entry name" value="Nucleotide-bd_a/b_plait_sf"/>
</dbReference>